<dbReference type="PANTHER" id="PTHR35716:SF1">
    <property type="entry name" value="OS05G0574700 PROTEIN"/>
    <property type="match status" value="1"/>
</dbReference>
<dbReference type="EMBL" id="JAHRHJ020000008">
    <property type="protein sequence ID" value="KAH9303575.1"/>
    <property type="molecule type" value="Genomic_DNA"/>
</dbReference>
<dbReference type="AlphaFoldDB" id="A0AA38CN56"/>
<name>A0AA38CN56_TAXCH</name>
<proteinExistence type="predicted"/>
<protein>
    <submittedName>
        <fullName evidence="1">Uncharacterized protein</fullName>
    </submittedName>
</protein>
<feature type="non-terminal residue" evidence="1">
    <location>
        <position position="1"/>
    </location>
</feature>
<gene>
    <name evidence="1" type="ORF">KI387_007979</name>
</gene>
<sequence>CRSQSISFPLSASRDSVLMALTFSHSQSKFCLPSGGCFHLCVPVPALAPEIQRIHGVSFASRGGHGHNPFQPDKFIHPLLLSCECRRHVTRASADVPDYLPATWADSRQKRAIGPRLDFTAEETVQCQLQALKCNNEPHQDHGVEVMYRFAGFDPFERSNYFGTAFDLGQFERFRRIFHHSTYRVLLSHKEIKILSSLYVNENCFKQRVWTRGSRPDEEEIFEFTMVQRVGGYFDGYWLTESL</sequence>
<evidence type="ECO:0000313" key="2">
    <source>
        <dbReference type="Proteomes" id="UP000824469"/>
    </source>
</evidence>
<feature type="non-terminal residue" evidence="1">
    <location>
        <position position="243"/>
    </location>
</feature>
<organism evidence="1 2">
    <name type="scientific">Taxus chinensis</name>
    <name type="common">Chinese yew</name>
    <name type="synonym">Taxus wallichiana var. chinensis</name>
    <dbReference type="NCBI Taxonomy" id="29808"/>
    <lineage>
        <taxon>Eukaryota</taxon>
        <taxon>Viridiplantae</taxon>
        <taxon>Streptophyta</taxon>
        <taxon>Embryophyta</taxon>
        <taxon>Tracheophyta</taxon>
        <taxon>Spermatophyta</taxon>
        <taxon>Pinopsida</taxon>
        <taxon>Pinidae</taxon>
        <taxon>Conifers II</taxon>
        <taxon>Cupressales</taxon>
        <taxon>Taxaceae</taxon>
        <taxon>Taxus</taxon>
    </lineage>
</organism>
<dbReference type="PANTHER" id="PTHR35716">
    <property type="entry name" value="OS05G0574700 PROTEIN-RELATED"/>
    <property type="match status" value="1"/>
</dbReference>
<comment type="caution">
    <text evidence="1">The sequence shown here is derived from an EMBL/GenBank/DDBJ whole genome shotgun (WGS) entry which is preliminary data.</text>
</comment>
<keyword evidence="2" id="KW-1185">Reference proteome</keyword>
<accession>A0AA38CN56</accession>
<dbReference type="Proteomes" id="UP000824469">
    <property type="component" value="Unassembled WGS sequence"/>
</dbReference>
<reference evidence="1 2" key="1">
    <citation type="journal article" date="2021" name="Nat. Plants">
        <title>The Taxus genome provides insights into paclitaxel biosynthesis.</title>
        <authorList>
            <person name="Xiong X."/>
            <person name="Gou J."/>
            <person name="Liao Q."/>
            <person name="Li Y."/>
            <person name="Zhou Q."/>
            <person name="Bi G."/>
            <person name="Li C."/>
            <person name="Du R."/>
            <person name="Wang X."/>
            <person name="Sun T."/>
            <person name="Guo L."/>
            <person name="Liang H."/>
            <person name="Lu P."/>
            <person name="Wu Y."/>
            <person name="Zhang Z."/>
            <person name="Ro D.K."/>
            <person name="Shang Y."/>
            <person name="Huang S."/>
            <person name="Yan J."/>
        </authorList>
    </citation>
    <scope>NUCLEOTIDE SEQUENCE [LARGE SCALE GENOMIC DNA]</scope>
    <source>
        <strain evidence="1">Ta-2019</strain>
    </source>
</reference>
<evidence type="ECO:0000313" key="1">
    <source>
        <dbReference type="EMBL" id="KAH9303575.1"/>
    </source>
</evidence>